<dbReference type="Proteomes" id="UP001158576">
    <property type="component" value="Chromosome 2"/>
</dbReference>
<proteinExistence type="predicted"/>
<keyword evidence="3" id="KW-1185">Reference proteome</keyword>
<name>A0ABN7T929_OIKDI</name>
<evidence type="ECO:0000313" key="2">
    <source>
        <dbReference type="EMBL" id="CAG5112643.1"/>
    </source>
</evidence>
<evidence type="ECO:0000313" key="3">
    <source>
        <dbReference type="Proteomes" id="UP001158576"/>
    </source>
</evidence>
<keyword evidence="1" id="KW-1133">Transmembrane helix</keyword>
<reference evidence="2 3" key="1">
    <citation type="submission" date="2021-04" db="EMBL/GenBank/DDBJ databases">
        <authorList>
            <person name="Bliznina A."/>
        </authorList>
    </citation>
    <scope>NUCLEOTIDE SEQUENCE [LARGE SCALE GENOMIC DNA]</scope>
</reference>
<evidence type="ECO:0000256" key="1">
    <source>
        <dbReference type="SAM" id="Phobius"/>
    </source>
</evidence>
<sequence>MNLQCRKFGEVEDNQPSANCTVKRFWDKWQFLTIPEVYVCKPHQFNFKTFFNITREESLRGGVCQGIGDNVKCFIPKAIQKTFLNLVLFALTSFGLVFASLELVLTIFKQIYRAYKVLYKKELQDKSRNQPDLEITHPMEFHEFKTGRLMSTEEEPILVSSSLKRRDNNNRHL</sequence>
<keyword evidence="1" id="KW-0472">Membrane</keyword>
<dbReference type="EMBL" id="OU015567">
    <property type="protein sequence ID" value="CAG5112643.1"/>
    <property type="molecule type" value="Genomic_DNA"/>
</dbReference>
<keyword evidence="1" id="KW-0812">Transmembrane</keyword>
<feature type="transmembrane region" description="Helical" evidence="1">
    <location>
        <begin position="83"/>
        <end position="108"/>
    </location>
</feature>
<gene>
    <name evidence="2" type="ORF">OKIOD_LOCUS15599</name>
</gene>
<protein>
    <submittedName>
        <fullName evidence="2">Oidioi.mRNA.OKI2018_I69.chr2.g6834.t1.cds</fullName>
    </submittedName>
</protein>
<accession>A0ABN7T929</accession>
<organism evidence="2 3">
    <name type="scientific">Oikopleura dioica</name>
    <name type="common">Tunicate</name>
    <dbReference type="NCBI Taxonomy" id="34765"/>
    <lineage>
        <taxon>Eukaryota</taxon>
        <taxon>Metazoa</taxon>
        <taxon>Chordata</taxon>
        <taxon>Tunicata</taxon>
        <taxon>Appendicularia</taxon>
        <taxon>Copelata</taxon>
        <taxon>Oikopleuridae</taxon>
        <taxon>Oikopleura</taxon>
    </lineage>
</organism>